<accession>A6N1Z8</accession>
<dbReference type="RefSeq" id="YP_001294800.1">
    <property type="nucleotide sequence ID" value="NC_009603.1"/>
</dbReference>
<keyword evidence="2" id="KW-1185">Reference proteome</keyword>
<evidence type="ECO:0000313" key="2">
    <source>
        <dbReference type="Proteomes" id="UP000001999"/>
    </source>
</evidence>
<sequence>MAADYVPKFIPGAAVTYTAEADIKAGRVVEVSGDRSVSTATADSTKSVGVAARDAKAGEKVLVHHLNGQVHRLVTAGAVAAGDRVAAAADGKVATATANTVGLALTSAAAADGVIEVLS</sequence>
<dbReference type="GeneID" id="5309122"/>
<dbReference type="InterPro" id="IPR011231">
    <property type="entry name" value="Phage_VT1-Sakai_H0018"/>
</dbReference>
<reference evidence="1 2" key="1">
    <citation type="submission" date="2007-04" db="EMBL/GenBank/DDBJ databases">
        <title>Isolation, characterization and complete nucleotide sequence of a novel temperate bacteriophage Min1, isolated from the nematode pathogen Microbacterium nematophilum.</title>
        <authorList>
            <person name="Akimkina T.V."/>
            <person name="Venien-Bryan C."/>
            <person name="Hodgkin J.A."/>
        </authorList>
    </citation>
    <scope>NUCLEOTIDE SEQUENCE [LARGE SCALE GENOMIC DNA]</scope>
</reference>
<dbReference type="EMBL" id="EF579802">
    <property type="protein sequence ID" value="ABR10470.1"/>
    <property type="molecule type" value="Genomic_DNA"/>
</dbReference>
<evidence type="ECO:0008006" key="3">
    <source>
        <dbReference type="Google" id="ProtNLM"/>
    </source>
</evidence>
<dbReference type="Pfam" id="PF09956">
    <property type="entry name" value="Phage_cement_2"/>
    <property type="match status" value="1"/>
</dbReference>
<evidence type="ECO:0000313" key="1">
    <source>
        <dbReference type="EMBL" id="ABR10470.1"/>
    </source>
</evidence>
<organism evidence="1 2">
    <name type="scientific">Microbacterium phage Min1</name>
    <dbReference type="NCBI Taxonomy" id="446529"/>
    <lineage>
        <taxon>Viruses</taxon>
        <taxon>Duplodnaviria</taxon>
        <taxon>Heunggongvirae</taxon>
        <taxon>Uroviricota</taxon>
        <taxon>Caudoviricetes</taxon>
        <taxon>Minunavirus</taxon>
        <taxon>Minunavirus Min1</taxon>
    </lineage>
</organism>
<dbReference type="Proteomes" id="UP000001999">
    <property type="component" value="Segment"/>
</dbReference>
<protein>
    <recommendedName>
        <fullName evidence="3">DUF2190 domain-containing protein</fullName>
    </recommendedName>
</protein>
<name>A6N1Z8_9CAUD</name>
<dbReference type="KEGG" id="vg:5309122"/>
<proteinExistence type="predicted"/>